<organism evidence="12 13">
    <name type="scientific">Tegillarca granosa</name>
    <name type="common">Malaysian cockle</name>
    <name type="synonym">Anadara granosa</name>
    <dbReference type="NCBI Taxonomy" id="220873"/>
    <lineage>
        <taxon>Eukaryota</taxon>
        <taxon>Metazoa</taxon>
        <taxon>Spiralia</taxon>
        <taxon>Lophotrochozoa</taxon>
        <taxon>Mollusca</taxon>
        <taxon>Bivalvia</taxon>
        <taxon>Autobranchia</taxon>
        <taxon>Pteriomorphia</taxon>
        <taxon>Arcoida</taxon>
        <taxon>Arcoidea</taxon>
        <taxon>Arcidae</taxon>
        <taxon>Tegillarca</taxon>
    </lineage>
</organism>
<dbReference type="PANTHER" id="PTHR12753">
    <property type="entry name" value="AD-003 - RELATED"/>
    <property type="match status" value="1"/>
</dbReference>
<evidence type="ECO:0000256" key="6">
    <source>
        <dbReference type="ARBA" id="ARBA00039449"/>
    </source>
</evidence>
<dbReference type="InterPro" id="IPR029063">
    <property type="entry name" value="SAM-dependent_MTases_sf"/>
</dbReference>
<dbReference type="EMBL" id="JARBDR010000919">
    <property type="protein sequence ID" value="KAJ8300222.1"/>
    <property type="molecule type" value="Genomic_DNA"/>
</dbReference>
<accession>A0ABQ9E9K7</accession>
<evidence type="ECO:0000256" key="7">
    <source>
        <dbReference type="ARBA" id="ARBA00043129"/>
    </source>
</evidence>
<name>A0ABQ9E9K7_TEGGR</name>
<dbReference type="Gene3D" id="3.40.50.150">
    <property type="entry name" value="Vaccinia Virus protein VP39"/>
    <property type="match status" value="2"/>
</dbReference>
<feature type="non-terminal residue" evidence="12">
    <location>
        <position position="154"/>
    </location>
</feature>
<keyword evidence="13" id="KW-1185">Reference proteome</keyword>
<comment type="catalytic activity">
    <reaction evidence="10">
        <text>N-terminal L-alanyl-L-prolyl-L-lysyl-[protein] + 3 S-adenosyl-L-methionine = N-terminal N,N,N-trimethyl-L-alanyl-L-prolyl-L-lysyl-[protein] + 3 S-adenosyl-L-homocysteine + 3 H(+)</text>
        <dbReference type="Rhea" id="RHEA:54712"/>
        <dbReference type="Rhea" id="RHEA-COMP:13785"/>
        <dbReference type="Rhea" id="RHEA-COMP:13971"/>
        <dbReference type="ChEBI" id="CHEBI:15378"/>
        <dbReference type="ChEBI" id="CHEBI:57856"/>
        <dbReference type="ChEBI" id="CHEBI:59789"/>
        <dbReference type="ChEBI" id="CHEBI:138057"/>
        <dbReference type="ChEBI" id="CHEBI:138315"/>
        <dbReference type="EC" id="2.1.1.244"/>
    </reaction>
</comment>
<keyword evidence="2" id="KW-0489">Methyltransferase</keyword>
<protein>
    <recommendedName>
        <fullName evidence="6">Alpha N-terminal protein methyltransferase 1</fullName>
        <ecNumber evidence="5">2.1.1.244</ecNumber>
    </recommendedName>
    <alternativeName>
        <fullName evidence="7">X-Pro-Lys N-terminal protein methyltransferase 1</fullName>
    </alternativeName>
</protein>
<evidence type="ECO:0000256" key="1">
    <source>
        <dbReference type="ARBA" id="ARBA00009059"/>
    </source>
</evidence>
<evidence type="ECO:0000256" key="5">
    <source>
        <dbReference type="ARBA" id="ARBA00039112"/>
    </source>
</evidence>
<comment type="catalytic activity">
    <reaction evidence="8">
        <text>N-terminal L-seryl-L-prolyl-L-lysyl-[protein] + 3 S-adenosyl-L-methionine = N-terminal N,N,N-trimethyl-L-seryl-L-prolyl-L-lysyl-[protein] + 3 S-adenosyl-L-homocysteine + 3 H(+)</text>
        <dbReference type="Rhea" id="RHEA:54724"/>
        <dbReference type="Rhea" id="RHEA-COMP:13789"/>
        <dbReference type="Rhea" id="RHEA-COMP:13973"/>
        <dbReference type="ChEBI" id="CHEBI:15378"/>
        <dbReference type="ChEBI" id="CHEBI:57856"/>
        <dbReference type="ChEBI" id="CHEBI:59789"/>
        <dbReference type="ChEBI" id="CHEBI:138061"/>
        <dbReference type="ChEBI" id="CHEBI:138317"/>
        <dbReference type="EC" id="2.1.1.244"/>
    </reaction>
</comment>
<evidence type="ECO:0000256" key="10">
    <source>
        <dbReference type="ARBA" id="ARBA00048167"/>
    </source>
</evidence>
<gene>
    <name evidence="12" type="ORF">KUTeg_021741</name>
</gene>
<feature type="region of interest" description="Disordered" evidence="11">
    <location>
        <begin position="132"/>
        <end position="154"/>
    </location>
</feature>
<evidence type="ECO:0000256" key="9">
    <source>
        <dbReference type="ARBA" id="ARBA00047885"/>
    </source>
</evidence>
<evidence type="ECO:0000256" key="8">
    <source>
        <dbReference type="ARBA" id="ARBA00047306"/>
    </source>
</evidence>
<sequence length="154" mass="17580">MASETDDEQKFYGDAKQYWESIPATIDGMLGGFAQISPTDINGSRAFLRPYLKKFLDKAPEFIGQDASRVERFICCGLQDFVPEAGRYDIIWCQWVLGHLTEPHLMKFFKSCRQGLKSNGLLIVKENVSGTEEKDFDDDDSSYTRSKDELTKIM</sequence>
<evidence type="ECO:0000256" key="4">
    <source>
        <dbReference type="ARBA" id="ARBA00022691"/>
    </source>
</evidence>
<comment type="caution">
    <text evidence="12">The sequence shown here is derived from an EMBL/GenBank/DDBJ whole genome shotgun (WGS) entry which is preliminary data.</text>
</comment>
<dbReference type="EC" id="2.1.1.244" evidence="5"/>
<keyword evidence="3" id="KW-0808">Transferase</keyword>
<feature type="compositionally biased region" description="Basic and acidic residues" evidence="11">
    <location>
        <begin position="145"/>
        <end position="154"/>
    </location>
</feature>
<proteinExistence type="inferred from homology"/>
<dbReference type="SUPFAM" id="SSF53335">
    <property type="entry name" value="S-adenosyl-L-methionine-dependent methyltransferases"/>
    <property type="match status" value="1"/>
</dbReference>
<evidence type="ECO:0000313" key="12">
    <source>
        <dbReference type="EMBL" id="KAJ8300222.1"/>
    </source>
</evidence>
<dbReference type="PANTHER" id="PTHR12753:SF0">
    <property type="entry name" value="ALPHA N-TERMINAL PROTEIN METHYLTRANSFERASE 1"/>
    <property type="match status" value="1"/>
</dbReference>
<evidence type="ECO:0000256" key="11">
    <source>
        <dbReference type="SAM" id="MobiDB-lite"/>
    </source>
</evidence>
<comment type="similarity">
    <text evidence="1">Belongs to the methyltransferase superfamily. NTM1 family.</text>
</comment>
<dbReference type="Pfam" id="PF05891">
    <property type="entry name" value="Methyltransf_PK"/>
    <property type="match status" value="1"/>
</dbReference>
<comment type="catalytic activity">
    <reaction evidence="9">
        <text>N-terminal L-prolyl-L-prolyl-L-lysyl-[protein] + 2 S-adenosyl-L-methionine = N-terminal N,N-dimethyl-L-prolyl-L-prolyl-L-lysyl-[protein] + 2 S-adenosyl-L-homocysteine + 2 H(+)</text>
        <dbReference type="Rhea" id="RHEA:54736"/>
        <dbReference type="Rhea" id="RHEA-COMP:13787"/>
        <dbReference type="Rhea" id="RHEA-COMP:13974"/>
        <dbReference type="ChEBI" id="CHEBI:15378"/>
        <dbReference type="ChEBI" id="CHEBI:57856"/>
        <dbReference type="ChEBI" id="CHEBI:59789"/>
        <dbReference type="ChEBI" id="CHEBI:138059"/>
        <dbReference type="ChEBI" id="CHEBI:138318"/>
        <dbReference type="EC" id="2.1.1.244"/>
    </reaction>
</comment>
<reference evidence="12 13" key="1">
    <citation type="submission" date="2022-12" db="EMBL/GenBank/DDBJ databases">
        <title>Chromosome-level genome of Tegillarca granosa.</title>
        <authorList>
            <person name="Kim J."/>
        </authorList>
    </citation>
    <scope>NUCLEOTIDE SEQUENCE [LARGE SCALE GENOMIC DNA]</scope>
    <source>
        <strain evidence="12">Teg-2019</strain>
        <tissue evidence="12">Adductor muscle</tissue>
    </source>
</reference>
<evidence type="ECO:0000313" key="13">
    <source>
        <dbReference type="Proteomes" id="UP001217089"/>
    </source>
</evidence>
<dbReference type="CDD" id="cd02440">
    <property type="entry name" value="AdoMet_MTases"/>
    <property type="match status" value="1"/>
</dbReference>
<evidence type="ECO:0000256" key="2">
    <source>
        <dbReference type="ARBA" id="ARBA00022603"/>
    </source>
</evidence>
<evidence type="ECO:0000256" key="3">
    <source>
        <dbReference type="ARBA" id="ARBA00022679"/>
    </source>
</evidence>
<keyword evidence="4" id="KW-0949">S-adenosyl-L-methionine</keyword>
<dbReference type="Proteomes" id="UP001217089">
    <property type="component" value="Unassembled WGS sequence"/>
</dbReference>
<dbReference type="InterPro" id="IPR008576">
    <property type="entry name" value="MeTrfase_NTM1"/>
</dbReference>